<dbReference type="EMBL" id="BBMT01000008">
    <property type="protein sequence ID" value="GAL35935.1"/>
    <property type="molecule type" value="Genomic_DNA"/>
</dbReference>
<accession>A0A090T7J0</accession>
<protein>
    <submittedName>
        <fullName evidence="1">Uncharacterized protein</fullName>
    </submittedName>
</protein>
<keyword evidence="2" id="KW-1185">Reference proteome</keyword>
<name>A0A090T7J0_9VIBR</name>
<organism evidence="1 2">
    <name type="scientific">Vibrio maritimus</name>
    <dbReference type="NCBI Taxonomy" id="990268"/>
    <lineage>
        <taxon>Bacteria</taxon>
        <taxon>Pseudomonadati</taxon>
        <taxon>Pseudomonadota</taxon>
        <taxon>Gammaproteobacteria</taxon>
        <taxon>Vibrionales</taxon>
        <taxon>Vibrionaceae</taxon>
        <taxon>Vibrio</taxon>
    </lineage>
</organism>
<dbReference type="AlphaFoldDB" id="A0A090T7J0"/>
<evidence type="ECO:0000313" key="1">
    <source>
        <dbReference type="EMBL" id="GAL35935.1"/>
    </source>
</evidence>
<gene>
    <name evidence="1" type="ORF">JCM19240_4870</name>
</gene>
<proteinExistence type="predicted"/>
<comment type="caution">
    <text evidence="1">The sequence shown here is derived from an EMBL/GenBank/DDBJ whole genome shotgun (WGS) entry which is preliminary data.</text>
</comment>
<reference evidence="1 2" key="2">
    <citation type="submission" date="2014-09" db="EMBL/GenBank/DDBJ databases">
        <authorList>
            <consortium name="NBRP consortium"/>
            <person name="Sawabe T."/>
            <person name="Meirelles P."/>
            <person name="Nakanishi M."/>
            <person name="Sayaka M."/>
            <person name="Hattori M."/>
            <person name="Ohkuma M."/>
        </authorList>
    </citation>
    <scope>NUCLEOTIDE SEQUENCE [LARGE SCALE GENOMIC DNA]</scope>
    <source>
        <strain evidence="1 2">JCM 19240</strain>
    </source>
</reference>
<dbReference type="Proteomes" id="UP000029224">
    <property type="component" value="Unassembled WGS sequence"/>
</dbReference>
<evidence type="ECO:0000313" key="2">
    <source>
        <dbReference type="Proteomes" id="UP000029224"/>
    </source>
</evidence>
<sequence>MLGGIYAYKVLNRWLLDKGSQLPSGSVWSDYRSDFKL</sequence>
<reference evidence="1 2" key="1">
    <citation type="submission" date="2014-09" db="EMBL/GenBank/DDBJ databases">
        <title>Vibrio maritimus JCM 19240. (C210) whole genome shotgun sequence.</title>
        <authorList>
            <person name="Sawabe T."/>
            <person name="Meirelles P."/>
            <person name="Nakanishi M."/>
            <person name="Sayaka M."/>
            <person name="Hattori M."/>
            <person name="Ohkuma M."/>
        </authorList>
    </citation>
    <scope>NUCLEOTIDE SEQUENCE [LARGE SCALE GENOMIC DNA]</scope>
    <source>
        <strain evidence="1 2">JCM 19240</strain>
    </source>
</reference>